<organism evidence="9 10">
    <name type="scientific">Sinocyclocheilus grahami</name>
    <name type="common">Dianchi golden-line fish</name>
    <name type="synonym">Barbus grahami</name>
    <dbReference type="NCBI Taxonomy" id="75366"/>
    <lineage>
        <taxon>Eukaryota</taxon>
        <taxon>Metazoa</taxon>
        <taxon>Chordata</taxon>
        <taxon>Craniata</taxon>
        <taxon>Vertebrata</taxon>
        <taxon>Euteleostomi</taxon>
        <taxon>Actinopterygii</taxon>
        <taxon>Neopterygii</taxon>
        <taxon>Teleostei</taxon>
        <taxon>Ostariophysi</taxon>
        <taxon>Cypriniformes</taxon>
        <taxon>Cyprinidae</taxon>
        <taxon>Cyprininae</taxon>
        <taxon>Sinocyclocheilus</taxon>
    </lineage>
</organism>
<protein>
    <recommendedName>
        <fullName evidence="8">Amino acid transporter</fullName>
    </recommendedName>
</protein>
<dbReference type="GO" id="GO:0005313">
    <property type="term" value="F:L-glutamate transmembrane transporter activity"/>
    <property type="evidence" value="ECO:0007669"/>
    <property type="project" value="TreeGrafter"/>
</dbReference>
<evidence type="ECO:0000313" key="9">
    <source>
        <dbReference type="Ensembl" id="ENSSGRP00000020423.1"/>
    </source>
</evidence>
<dbReference type="PANTHER" id="PTHR11958">
    <property type="entry name" value="SODIUM/DICARBOXYLATE SYMPORTER-RELATED"/>
    <property type="match status" value="1"/>
</dbReference>
<keyword evidence="3 8" id="KW-0812">Transmembrane</keyword>
<dbReference type="InterPro" id="IPR018107">
    <property type="entry name" value="Na-dicarboxylate_symporter_CS"/>
</dbReference>
<dbReference type="GO" id="GO:0015175">
    <property type="term" value="F:neutral L-amino acid transmembrane transporter activity"/>
    <property type="evidence" value="ECO:0007669"/>
    <property type="project" value="TreeGrafter"/>
</dbReference>
<accession>A0A672L9T6</accession>
<dbReference type="Ensembl" id="ENSSGRT00000022055.1">
    <property type="protein sequence ID" value="ENSSGRP00000020423.1"/>
    <property type="gene ID" value="ENSSGRG00000012070.1"/>
</dbReference>
<dbReference type="Proteomes" id="UP000472262">
    <property type="component" value="Unassembled WGS sequence"/>
</dbReference>
<comment type="subcellular location">
    <subcellularLocation>
        <location evidence="1 8">Membrane</location>
        <topology evidence="1 8">Multi-pass membrane protein</topology>
    </subcellularLocation>
</comment>
<feature type="transmembrane region" description="Helical" evidence="8">
    <location>
        <begin position="37"/>
        <end position="58"/>
    </location>
</feature>
<reference evidence="9" key="2">
    <citation type="submission" date="2025-09" db="UniProtKB">
        <authorList>
            <consortium name="Ensembl"/>
        </authorList>
    </citation>
    <scope>IDENTIFICATION</scope>
</reference>
<keyword evidence="2 8" id="KW-0813">Transport</keyword>
<evidence type="ECO:0000256" key="7">
    <source>
        <dbReference type="ARBA" id="ARBA00023180"/>
    </source>
</evidence>
<dbReference type="GO" id="GO:0015501">
    <property type="term" value="F:glutamate:sodium symporter activity"/>
    <property type="evidence" value="ECO:0007669"/>
    <property type="project" value="TreeGrafter"/>
</dbReference>
<keyword evidence="5 8" id="KW-1133">Transmembrane helix</keyword>
<proteinExistence type="inferred from homology"/>
<evidence type="ECO:0000256" key="1">
    <source>
        <dbReference type="ARBA" id="ARBA00004141"/>
    </source>
</evidence>
<name>A0A672L9T6_SINGR</name>
<dbReference type="Pfam" id="PF00375">
    <property type="entry name" value="SDF"/>
    <property type="match status" value="2"/>
</dbReference>
<dbReference type="PROSITE" id="PS00714">
    <property type="entry name" value="NA_DICARBOXYL_SYMP_2"/>
    <property type="match status" value="1"/>
</dbReference>
<dbReference type="AlphaFoldDB" id="A0A672L9T6"/>
<comment type="caution">
    <text evidence="8">Lacks conserved residue(s) required for the propagation of feature annotation.</text>
</comment>
<keyword evidence="6 8" id="KW-0472">Membrane</keyword>
<evidence type="ECO:0000256" key="3">
    <source>
        <dbReference type="ARBA" id="ARBA00022692"/>
    </source>
</evidence>
<feature type="transmembrane region" description="Helical" evidence="8">
    <location>
        <begin position="78"/>
        <end position="111"/>
    </location>
</feature>
<comment type="similarity">
    <text evidence="8">Belongs to the dicarboxylate/amino acid:cation symporter (DAACS) (TC 2.A.23) family.</text>
</comment>
<dbReference type="PANTHER" id="PTHR11958:SF67">
    <property type="entry name" value="EXCITATORY AMINO ACID TRANSPORTER 4"/>
    <property type="match status" value="1"/>
</dbReference>
<evidence type="ECO:0000256" key="2">
    <source>
        <dbReference type="ARBA" id="ARBA00022448"/>
    </source>
</evidence>
<dbReference type="GO" id="GO:0005886">
    <property type="term" value="C:plasma membrane"/>
    <property type="evidence" value="ECO:0007669"/>
    <property type="project" value="TreeGrafter"/>
</dbReference>
<reference evidence="9" key="1">
    <citation type="submission" date="2025-08" db="UniProtKB">
        <authorList>
            <consortium name="Ensembl"/>
        </authorList>
    </citation>
    <scope>IDENTIFICATION</scope>
</reference>
<dbReference type="SUPFAM" id="SSF118215">
    <property type="entry name" value="Proton glutamate symport protein"/>
    <property type="match status" value="1"/>
</dbReference>
<evidence type="ECO:0000256" key="5">
    <source>
        <dbReference type="ARBA" id="ARBA00022989"/>
    </source>
</evidence>
<dbReference type="InterPro" id="IPR001991">
    <property type="entry name" value="Na-dicarboxylate_symporter"/>
</dbReference>
<keyword evidence="7" id="KW-0325">Glycoprotein</keyword>
<dbReference type="InterPro" id="IPR050746">
    <property type="entry name" value="DAACS"/>
</dbReference>
<evidence type="ECO:0000256" key="4">
    <source>
        <dbReference type="ARBA" id="ARBA00022847"/>
    </source>
</evidence>
<evidence type="ECO:0000256" key="8">
    <source>
        <dbReference type="RuleBase" id="RU361216"/>
    </source>
</evidence>
<keyword evidence="10" id="KW-1185">Reference proteome</keyword>
<evidence type="ECO:0000313" key="10">
    <source>
        <dbReference type="Proteomes" id="UP000472262"/>
    </source>
</evidence>
<dbReference type="PRINTS" id="PR00173">
    <property type="entry name" value="EDTRNSPORT"/>
</dbReference>
<sequence length="361" mass="39153">MNEKPPNSTSLFLSEASEKPQRAQEDSIKTFLRRNTFVIFTVAAVALGVVLGFALRPHNLSIREVKYFSFPGELLMRMLQMLVLPLIVSSLVTGISSLDTVFIGIVMVIIIRLGKGSRDSPVASSGSIEPVQAADAFLDLIRYAPVGILFLITGKIVEMKDLAQKNPFTFIAGLLQALITALGTSSSSATLPITFRCLEENNHVDKRVTRFVLPVGATINMDGTALYEAVAAIFIAQVNDMDLNFGQILTISITATAASIGAAGIPQAGLVTMVIVLTSVGLPTEDITLIIAVDWFLDRLRTTTVLGDSFGAGIVEHLSRQELQNQDVEISNSVIEENEKPYQLICQENDSLKHRNSETAM</sequence>
<dbReference type="PROSITE" id="PS00713">
    <property type="entry name" value="NA_DICARBOXYL_SYMP_1"/>
    <property type="match status" value="1"/>
</dbReference>
<keyword evidence="4 8" id="KW-0769">Symport</keyword>
<dbReference type="InterPro" id="IPR036458">
    <property type="entry name" value="Na:dicarbo_symporter_sf"/>
</dbReference>
<dbReference type="Gene3D" id="1.10.3860.10">
    <property type="entry name" value="Sodium:dicarboxylate symporter"/>
    <property type="match status" value="2"/>
</dbReference>
<evidence type="ECO:0000256" key="6">
    <source>
        <dbReference type="ARBA" id="ARBA00023136"/>
    </source>
</evidence>